<protein>
    <recommendedName>
        <fullName evidence="4">DUF2232 domain-containing protein</fullName>
    </recommendedName>
</protein>
<evidence type="ECO:0008006" key="4">
    <source>
        <dbReference type="Google" id="ProtNLM"/>
    </source>
</evidence>
<dbReference type="RefSeq" id="WP_367958833.1">
    <property type="nucleotide sequence ID" value="NZ_JBAKFH010000002.1"/>
</dbReference>
<evidence type="ECO:0000256" key="1">
    <source>
        <dbReference type="SAM" id="Phobius"/>
    </source>
</evidence>
<feature type="transmembrane region" description="Helical" evidence="1">
    <location>
        <begin position="69"/>
        <end position="87"/>
    </location>
</feature>
<feature type="transmembrane region" description="Helical" evidence="1">
    <location>
        <begin position="198"/>
        <end position="218"/>
    </location>
</feature>
<evidence type="ECO:0000313" key="2">
    <source>
        <dbReference type="EMBL" id="MEX0468948.1"/>
    </source>
</evidence>
<gene>
    <name evidence="2" type="ORF">V6X73_04285</name>
</gene>
<keyword evidence="1" id="KW-0472">Membrane</keyword>
<keyword evidence="3" id="KW-1185">Reference proteome</keyword>
<sequence>MSGFLAFLMRSRPAAVGIVALGALMPLLFWLSGAVIALVTLRRGVIEGALIAAGAALVLWPLYGLLLGMPAAVLQPIALIWLPVMLLAEVLRRSVSLSFALQTGAVVAAVGVAAFYGLHGDPTAFWQQTLNTLAQALAGGEPGPEWQRAASQLAPRLTGLWVVNMLAVAVICLLLGRWWQAVLYNPGGFRAEFHELRFARWFAVAGLAGLFAGGFAPPGLMADAGTVIGGLFVLQALAVAHAVVARRGWHVGWLIGFYLILPLMLRPITLLGLADAFVDFRTRLSRPA</sequence>
<reference evidence="2 3" key="1">
    <citation type="submission" date="2024-02" db="EMBL/GenBank/DDBJ databases">
        <title>New especies of Spiribacter isolated from saline water.</title>
        <authorList>
            <person name="Leon M.J."/>
            <person name="De La Haba R."/>
            <person name="Sanchez-Porro C."/>
            <person name="Ventosa A."/>
        </authorList>
    </citation>
    <scope>NUCLEOTIDE SEQUENCE [LARGE SCALE GENOMIC DNA]</scope>
    <source>
        <strain evidence="3">ag22IC6-390</strain>
    </source>
</reference>
<organism evidence="2 3">
    <name type="scientific">Spiribacter pallidus</name>
    <dbReference type="NCBI Taxonomy" id="1987936"/>
    <lineage>
        <taxon>Bacteria</taxon>
        <taxon>Pseudomonadati</taxon>
        <taxon>Pseudomonadota</taxon>
        <taxon>Gammaproteobacteria</taxon>
        <taxon>Chromatiales</taxon>
        <taxon>Ectothiorhodospiraceae</taxon>
        <taxon>Spiribacter</taxon>
    </lineage>
</organism>
<evidence type="ECO:0000313" key="3">
    <source>
        <dbReference type="Proteomes" id="UP001556709"/>
    </source>
</evidence>
<feature type="transmembrane region" description="Helical" evidence="1">
    <location>
        <begin position="251"/>
        <end position="274"/>
    </location>
</feature>
<dbReference type="EMBL" id="JBAKFM010000002">
    <property type="protein sequence ID" value="MEX0468948.1"/>
    <property type="molecule type" value="Genomic_DNA"/>
</dbReference>
<keyword evidence="1" id="KW-1133">Transmembrane helix</keyword>
<proteinExistence type="predicted"/>
<comment type="caution">
    <text evidence="2">The sequence shown here is derived from an EMBL/GenBank/DDBJ whole genome shotgun (WGS) entry which is preliminary data.</text>
</comment>
<feature type="transmembrane region" description="Helical" evidence="1">
    <location>
        <begin position="45"/>
        <end position="63"/>
    </location>
</feature>
<feature type="transmembrane region" description="Helical" evidence="1">
    <location>
        <begin position="99"/>
        <end position="118"/>
    </location>
</feature>
<accession>A0ABV3TBE4</accession>
<dbReference type="Proteomes" id="UP001556709">
    <property type="component" value="Unassembled WGS sequence"/>
</dbReference>
<feature type="transmembrane region" description="Helical" evidence="1">
    <location>
        <begin position="224"/>
        <end position="244"/>
    </location>
</feature>
<keyword evidence="1" id="KW-0812">Transmembrane</keyword>
<feature type="transmembrane region" description="Helical" evidence="1">
    <location>
        <begin position="158"/>
        <end position="178"/>
    </location>
</feature>
<feature type="transmembrane region" description="Helical" evidence="1">
    <location>
        <begin position="14"/>
        <end position="38"/>
    </location>
</feature>
<name>A0ABV3TBE4_9GAMM</name>